<dbReference type="Proteomes" id="UP001151478">
    <property type="component" value="Unassembled WGS sequence"/>
</dbReference>
<dbReference type="GO" id="GO:0003677">
    <property type="term" value="F:DNA binding"/>
    <property type="evidence" value="ECO:0007669"/>
    <property type="project" value="UniProtKB-KW"/>
</dbReference>
<dbReference type="SMART" id="SM00850">
    <property type="entry name" value="LytTR"/>
    <property type="match status" value="1"/>
</dbReference>
<keyword evidence="1" id="KW-0597">Phosphoprotein</keyword>
<feature type="domain" description="HTH LytTR-type" evidence="3">
    <location>
        <begin position="127"/>
        <end position="229"/>
    </location>
</feature>
<comment type="caution">
    <text evidence="4">The sequence shown here is derived from an EMBL/GenBank/DDBJ whole genome shotgun (WGS) entry which is preliminary data.</text>
</comment>
<reference evidence="4" key="1">
    <citation type="submission" date="2023-02" db="EMBL/GenBank/DDBJ databases">
        <title>Polaribacter ponticola sp. nov., isolated from seawater.</title>
        <authorList>
            <person name="Baek J.H."/>
            <person name="Kim J.M."/>
            <person name="Choi D.G."/>
            <person name="Jeon C.O."/>
        </authorList>
    </citation>
    <scope>NUCLEOTIDE SEQUENCE</scope>
    <source>
        <strain evidence="4">MSW5</strain>
    </source>
</reference>
<dbReference type="InterPro" id="IPR007492">
    <property type="entry name" value="LytTR_DNA-bd_dom"/>
</dbReference>
<gene>
    <name evidence="4" type="ORF">N5A56_006170</name>
</gene>
<dbReference type="Pfam" id="PF00072">
    <property type="entry name" value="Response_reg"/>
    <property type="match status" value="1"/>
</dbReference>
<evidence type="ECO:0000313" key="5">
    <source>
        <dbReference type="Proteomes" id="UP001151478"/>
    </source>
</evidence>
<dbReference type="InterPro" id="IPR046947">
    <property type="entry name" value="LytR-like"/>
</dbReference>
<dbReference type="SMART" id="SM00448">
    <property type="entry name" value="REC"/>
    <property type="match status" value="1"/>
</dbReference>
<dbReference type="RefSeq" id="WP_265724703.1">
    <property type="nucleotide sequence ID" value="NZ_JAOSLC020000003.1"/>
</dbReference>
<accession>A0ABT5S7F3</accession>
<proteinExistence type="predicted"/>
<evidence type="ECO:0000313" key="4">
    <source>
        <dbReference type="EMBL" id="MDD7914031.1"/>
    </source>
</evidence>
<feature type="domain" description="Response regulatory" evidence="2">
    <location>
        <begin position="2"/>
        <end position="114"/>
    </location>
</feature>
<dbReference type="InterPro" id="IPR011006">
    <property type="entry name" value="CheY-like_superfamily"/>
</dbReference>
<dbReference type="InterPro" id="IPR001789">
    <property type="entry name" value="Sig_transdc_resp-reg_receiver"/>
</dbReference>
<dbReference type="PROSITE" id="PS50930">
    <property type="entry name" value="HTH_LYTTR"/>
    <property type="match status" value="1"/>
</dbReference>
<protein>
    <submittedName>
        <fullName evidence="4">LytTR family DNA-binding domain-containing protein</fullName>
    </submittedName>
</protein>
<keyword evidence="5" id="KW-1185">Reference proteome</keyword>
<organism evidence="4 5">
    <name type="scientific">Polaribacter ponticola</name>
    <dbReference type="NCBI Taxonomy" id="2978475"/>
    <lineage>
        <taxon>Bacteria</taxon>
        <taxon>Pseudomonadati</taxon>
        <taxon>Bacteroidota</taxon>
        <taxon>Flavobacteriia</taxon>
        <taxon>Flavobacteriales</taxon>
        <taxon>Flavobacteriaceae</taxon>
    </lineage>
</organism>
<dbReference type="EMBL" id="JAOSLC020000003">
    <property type="protein sequence ID" value="MDD7914031.1"/>
    <property type="molecule type" value="Genomic_DNA"/>
</dbReference>
<dbReference type="Pfam" id="PF04397">
    <property type="entry name" value="LytTR"/>
    <property type="match status" value="1"/>
</dbReference>
<dbReference type="Gene3D" id="2.40.50.1020">
    <property type="entry name" value="LytTr DNA-binding domain"/>
    <property type="match status" value="1"/>
</dbReference>
<dbReference type="Gene3D" id="3.40.50.2300">
    <property type="match status" value="1"/>
</dbReference>
<evidence type="ECO:0000259" key="2">
    <source>
        <dbReference type="PROSITE" id="PS50110"/>
    </source>
</evidence>
<dbReference type="SUPFAM" id="SSF52172">
    <property type="entry name" value="CheY-like"/>
    <property type="match status" value="1"/>
</dbReference>
<keyword evidence="4" id="KW-0238">DNA-binding</keyword>
<evidence type="ECO:0000259" key="3">
    <source>
        <dbReference type="PROSITE" id="PS50930"/>
    </source>
</evidence>
<dbReference type="PROSITE" id="PS50110">
    <property type="entry name" value="RESPONSE_REGULATORY"/>
    <property type="match status" value="1"/>
</dbReference>
<dbReference type="PANTHER" id="PTHR37299:SF1">
    <property type="entry name" value="STAGE 0 SPORULATION PROTEIN A HOMOLOG"/>
    <property type="match status" value="1"/>
</dbReference>
<name>A0ABT5S7F3_9FLAO</name>
<sequence>MNTLIVEDITLIAERIADLTTAYVSGAKITISHTLEDAKLHIQEKAFDLLLLDLNLNGKDGFELLQTAAASSFQTIIITANRDQAANAFDYGVFDFISKPILETRFKVAIDRLQNNTASYREQLKQLAVKTKGAIQLIPLEKIFYIKASGNYSEIYTKDKQCFLHDKNLEKLLAILPEKYERVHRSFVLDTNKIQKIIKHGSGKYSLQLQNDFSIPLSREIYKKMNNHF</sequence>
<dbReference type="PANTHER" id="PTHR37299">
    <property type="entry name" value="TRANSCRIPTIONAL REGULATOR-RELATED"/>
    <property type="match status" value="1"/>
</dbReference>
<feature type="modified residue" description="4-aspartylphosphate" evidence="1">
    <location>
        <position position="53"/>
    </location>
</feature>
<evidence type="ECO:0000256" key="1">
    <source>
        <dbReference type="PROSITE-ProRule" id="PRU00169"/>
    </source>
</evidence>